<feature type="transmembrane region" description="Helical" evidence="8">
    <location>
        <begin position="135"/>
        <end position="153"/>
    </location>
</feature>
<dbReference type="SUPFAM" id="SSF103473">
    <property type="entry name" value="MFS general substrate transporter"/>
    <property type="match status" value="1"/>
</dbReference>
<evidence type="ECO:0000313" key="10">
    <source>
        <dbReference type="Proteomes" id="UP000515163"/>
    </source>
</evidence>
<keyword evidence="3" id="KW-1003">Cell membrane</keyword>
<evidence type="ECO:0000256" key="2">
    <source>
        <dbReference type="ARBA" id="ARBA00009657"/>
    </source>
</evidence>
<protein>
    <recommendedName>
        <fullName evidence="8">Solute carrier organic anion transporter family member</fullName>
    </recommendedName>
</protein>
<evidence type="ECO:0000256" key="8">
    <source>
        <dbReference type="RuleBase" id="RU362056"/>
    </source>
</evidence>
<feature type="transmembrane region" description="Helical" evidence="8">
    <location>
        <begin position="194"/>
        <end position="220"/>
    </location>
</feature>
<keyword evidence="8" id="KW-0813">Transport</keyword>
<name>A0A6P8HNA7_ACTTE</name>
<dbReference type="PANTHER" id="PTHR11388:SF100">
    <property type="entry name" value="SOLUTE CARRIER ORGANIC ANION TRANSPORTER FAMILY MEMBER 4A1"/>
    <property type="match status" value="1"/>
</dbReference>
<dbReference type="SUPFAM" id="SSF100895">
    <property type="entry name" value="Kazal-type serine protease inhibitors"/>
    <property type="match status" value="1"/>
</dbReference>
<evidence type="ECO:0000256" key="6">
    <source>
        <dbReference type="ARBA" id="ARBA00023136"/>
    </source>
</evidence>
<keyword evidence="4 8" id="KW-0812">Transmembrane</keyword>
<dbReference type="Gene3D" id="1.20.1250.20">
    <property type="entry name" value="MFS general substrate transporter like domains"/>
    <property type="match status" value="1"/>
</dbReference>
<proteinExistence type="inferred from homology"/>
<keyword evidence="7" id="KW-1015">Disulfide bond</keyword>
<evidence type="ECO:0000256" key="3">
    <source>
        <dbReference type="ARBA" id="ARBA00022475"/>
    </source>
</evidence>
<evidence type="ECO:0000256" key="7">
    <source>
        <dbReference type="ARBA" id="ARBA00023157"/>
    </source>
</evidence>
<feature type="transmembrane region" description="Helical" evidence="8">
    <location>
        <begin position="386"/>
        <end position="408"/>
    </location>
</feature>
<gene>
    <name evidence="11" type="primary">LOC116293831</name>
</gene>
<dbReference type="InParanoid" id="A0A6P8HNA7"/>
<dbReference type="RefSeq" id="XP_031557176.1">
    <property type="nucleotide sequence ID" value="XM_031701316.1"/>
</dbReference>
<dbReference type="InterPro" id="IPR036259">
    <property type="entry name" value="MFS_trans_sf"/>
</dbReference>
<keyword evidence="6 8" id="KW-0472">Membrane</keyword>
<reference evidence="11" key="1">
    <citation type="submission" date="2025-08" db="UniProtKB">
        <authorList>
            <consortium name="RefSeq"/>
        </authorList>
    </citation>
    <scope>IDENTIFICATION</scope>
    <source>
        <tissue evidence="11">Tentacle</tissue>
    </source>
</reference>
<dbReference type="PANTHER" id="PTHR11388">
    <property type="entry name" value="ORGANIC ANION TRANSPORTER"/>
    <property type="match status" value="1"/>
</dbReference>
<dbReference type="GO" id="GO:0055085">
    <property type="term" value="P:transmembrane transport"/>
    <property type="evidence" value="ECO:0007669"/>
    <property type="project" value="InterPro"/>
</dbReference>
<dbReference type="GeneID" id="116293831"/>
<keyword evidence="8" id="KW-0406">Ion transport</keyword>
<dbReference type="OrthoDB" id="5976368at2759"/>
<dbReference type="GO" id="GO:0005886">
    <property type="term" value="C:plasma membrane"/>
    <property type="evidence" value="ECO:0007669"/>
    <property type="project" value="UniProtKB-SubCell"/>
</dbReference>
<organism evidence="10 11">
    <name type="scientific">Actinia tenebrosa</name>
    <name type="common">Australian red waratah sea anemone</name>
    <dbReference type="NCBI Taxonomy" id="6105"/>
    <lineage>
        <taxon>Eukaryota</taxon>
        <taxon>Metazoa</taxon>
        <taxon>Cnidaria</taxon>
        <taxon>Anthozoa</taxon>
        <taxon>Hexacorallia</taxon>
        <taxon>Actiniaria</taxon>
        <taxon>Actiniidae</taxon>
        <taxon>Actinia</taxon>
    </lineage>
</organism>
<dbReference type="Proteomes" id="UP000515163">
    <property type="component" value="Unplaced"/>
</dbReference>
<dbReference type="Pfam" id="PF03137">
    <property type="entry name" value="OATP"/>
    <property type="match status" value="1"/>
</dbReference>
<keyword evidence="10" id="KW-1185">Reference proteome</keyword>
<evidence type="ECO:0000256" key="5">
    <source>
        <dbReference type="ARBA" id="ARBA00022989"/>
    </source>
</evidence>
<comment type="similarity">
    <text evidence="2 8">Belongs to the organo anion transporter (TC 2.A.60) family.</text>
</comment>
<evidence type="ECO:0000259" key="9">
    <source>
        <dbReference type="PROSITE" id="PS51465"/>
    </source>
</evidence>
<evidence type="ECO:0000256" key="1">
    <source>
        <dbReference type="ARBA" id="ARBA00004651"/>
    </source>
</evidence>
<comment type="subcellular location">
    <subcellularLocation>
        <location evidence="1 8">Cell membrane</location>
        <topology evidence="1 8">Multi-pass membrane protein</topology>
    </subcellularLocation>
</comment>
<dbReference type="InterPro" id="IPR002350">
    <property type="entry name" value="Kazal_dom"/>
</dbReference>
<keyword evidence="5 8" id="KW-1133">Transmembrane helix</keyword>
<feature type="transmembrane region" description="Helical" evidence="8">
    <location>
        <begin position="104"/>
        <end position="129"/>
    </location>
</feature>
<dbReference type="KEGG" id="aten:116293831"/>
<dbReference type="PROSITE" id="PS51465">
    <property type="entry name" value="KAZAL_2"/>
    <property type="match status" value="1"/>
</dbReference>
<feature type="transmembrane region" description="Helical" evidence="8">
    <location>
        <begin position="232"/>
        <end position="260"/>
    </location>
</feature>
<sequence>MSSLDTTTSHLSSGSTMNIVENEVVEEEDNLPQNASTDDKVFQDKSLAWGWRSFKPSWLQWLNSPNWFVFFLCWFTFLQGMAVNSFVNLALPTLEKRFKLNSKLTGFIISSNDITALILVMFVSFFGSYGHKTKWLGYGSVVTGIAALTFTIPKFLVGKYRPADLRSAGSSLCFLNATSLQAKECNGDSSSASLYYMFFILSQLLAGAGTTSLFTLGPAYIDENVHPKKMSWYLGVFYLSFFLGPSIGSILGGQLLSIHVDLFLREGFNLTPTDPRWIGNWWLGSFVCGFILVLLGCILLGFPSILPGSVEMRKKAIKKGYIKEDKEELTGSLKKILPSIKSLFTNWTYLFQALGSTFSTLIGLGVGPFFYKLLTGKYGASLTEAGIGIAIILLPGSAAGIFIGSFVTKKVGVRDSCKRAAKVTFLLQLVGVWGSLNFLIPGCDYDKYAGVDVGYRNSSIGKLSLEDQCSSRCHCSTSRFRPVCAPNGINYYSPCFAGCTQHIPGKVR</sequence>
<evidence type="ECO:0000313" key="11">
    <source>
        <dbReference type="RefSeq" id="XP_031557176.1"/>
    </source>
</evidence>
<accession>A0A6P8HNA7</accession>
<dbReference type="GO" id="GO:0006811">
    <property type="term" value="P:monoatomic ion transport"/>
    <property type="evidence" value="ECO:0007669"/>
    <property type="project" value="UniProtKB-KW"/>
</dbReference>
<dbReference type="NCBIfam" id="TIGR00805">
    <property type="entry name" value="oat"/>
    <property type="match status" value="1"/>
</dbReference>
<evidence type="ECO:0000256" key="4">
    <source>
        <dbReference type="ARBA" id="ARBA00022692"/>
    </source>
</evidence>
<feature type="transmembrane region" description="Helical" evidence="8">
    <location>
        <begin position="349"/>
        <end position="371"/>
    </location>
</feature>
<feature type="transmembrane region" description="Helical" evidence="8">
    <location>
        <begin position="280"/>
        <end position="306"/>
    </location>
</feature>
<dbReference type="InterPro" id="IPR004156">
    <property type="entry name" value="OATP"/>
</dbReference>
<feature type="transmembrane region" description="Helical" evidence="8">
    <location>
        <begin position="67"/>
        <end position="92"/>
    </location>
</feature>
<dbReference type="AlphaFoldDB" id="A0A6P8HNA7"/>
<comment type="caution">
    <text evidence="8">Lacks conserved residue(s) required for the propagation of feature annotation.</text>
</comment>
<dbReference type="InterPro" id="IPR036058">
    <property type="entry name" value="Kazal_dom_sf"/>
</dbReference>
<feature type="domain" description="Kazal-like" evidence="9">
    <location>
        <begin position="463"/>
        <end position="508"/>
    </location>
</feature>